<feature type="region of interest" description="Disordered" evidence="1">
    <location>
        <begin position="24"/>
        <end position="133"/>
    </location>
</feature>
<dbReference type="AlphaFoldDB" id="A0A5J9VCN3"/>
<dbReference type="Gramene" id="TVU34052">
    <property type="protein sequence ID" value="TVU34052"/>
    <property type="gene ID" value="EJB05_15877"/>
</dbReference>
<evidence type="ECO:0000313" key="4">
    <source>
        <dbReference type="Proteomes" id="UP000324897"/>
    </source>
</evidence>
<reference evidence="3 4" key="1">
    <citation type="journal article" date="2019" name="Sci. Rep.">
        <title>A high-quality genome of Eragrostis curvula grass provides insights into Poaceae evolution and supports new strategies to enhance forage quality.</title>
        <authorList>
            <person name="Carballo J."/>
            <person name="Santos B.A.C.M."/>
            <person name="Zappacosta D."/>
            <person name="Garbus I."/>
            <person name="Selva J.P."/>
            <person name="Gallo C.A."/>
            <person name="Diaz A."/>
            <person name="Albertini E."/>
            <person name="Caccamo M."/>
            <person name="Echenique V."/>
        </authorList>
    </citation>
    <scope>NUCLEOTIDE SEQUENCE [LARGE SCALE GENOMIC DNA]</scope>
    <source>
        <strain evidence="4">cv. Victoria</strain>
        <tissue evidence="3">Leaf</tissue>
    </source>
</reference>
<proteinExistence type="predicted"/>
<keyword evidence="2" id="KW-0812">Transmembrane</keyword>
<accession>A0A5J9VCN3</accession>
<dbReference type="EMBL" id="RWGY01000009">
    <property type="protein sequence ID" value="TVU34052.1"/>
    <property type="molecule type" value="Genomic_DNA"/>
</dbReference>
<evidence type="ECO:0000256" key="1">
    <source>
        <dbReference type="SAM" id="MobiDB-lite"/>
    </source>
</evidence>
<feature type="non-terminal residue" evidence="3">
    <location>
        <position position="1"/>
    </location>
</feature>
<feature type="compositionally biased region" description="Basic and acidic residues" evidence="1">
    <location>
        <begin position="68"/>
        <end position="116"/>
    </location>
</feature>
<evidence type="ECO:0000256" key="2">
    <source>
        <dbReference type="SAM" id="Phobius"/>
    </source>
</evidence>
<feature type="compositionally biased region" description="Polar residues" evidence="1">
    <location>
        <begin position="24"/>
        <end position="33"/>
    </location>
</feature>
<feature type="transmembrane region" description="Helical" evidence="2">
    <location>
        <begin position="159"/>
        <end position="180"/>
    </location>
</feature>
<protein>
    <submittedName>
        <fullName evidence="3">Uncharacterized protein</fullName>
    </submittedName>
</protein>
<keyword evidence="2" id="KW-1133">Transmembrane helix</keyword>
<keyword evidence="2" id="KW-0472">Membrane</keyword>
<organism evidence="3 4">
    <name type="scientific">Eragrostis curvula</name>
    <name type="common">weeping love grass</name>
    <dbReference type="NCBI Taxonomy" id="38414"/>
    <lineage>
        <taxon>Eukaryota</taxon>
        <taxon>Viridiplantae</taxon>
        <taxon>Streptophyta</taxon>
        <taxon>Embryophyta</taxon>
        <taxon>Tracheophyta</taxon>
        <taxon>Spermatophyta</taxon>
        <taxon>Magnoliopsida</taxon>
        <taxon>Liliopsida</taxon>
        <taxon>Poales</taxon>
        <taxon>Poaceae</taxon>
        <taxon>PACMAD clade</taxon>
        <taxon>Chloridoideae</taxon>
        <taxon>Eragrostideae</taxon>
        <taxon>Eragrostidinae</taxon>
        <taxon>Eragrostis</taxon>
    </lineage>
</organism>
<name>A0A5J9VCN3_9POAL</name>
<keyword evidence="4" id="KW-1185">Reference proteome</keyword>
<sequence>MVSGMRSRGTLGWCRSSSGIQSLANRVNKNSSHASSSRTPRTRRARATPRVGGEEARARGRGRWRRRGREERAGEEGDGEANRLAKDGQLRCRDDEQDGEGRGGQHHQAGSERTTEASEGGEESAAWWGDPIHDRGGARGGSYLADDGQFSSEQMKLEFWLFIGRALCFIFAAIVFSVIINAPPHERVFFFDVLDCGVRRPDGVECG</sequence>
<dbReference type="Proteomes" id="UP000324897">
    <property type="component" value="Unassembled WGS sequence"/>
</dbReference>
<gene>
    <name evidence="3" type="ORF">EJB05_15877</name>
</gene>
<comment type="caution">
    <text evidence="3">The sequence shown here is derived from an EMBL/GenBank/DDBJ whole genome shotgun (WGS) entry which is preliminary data.</text>
</comment>
<evidence type="ECO:0000313" key="3">
    <source>
        <dbReference type="EMBL" id="TVU34052.1"/>
    </source>
</evidence>